<sequence>MVEEVITNGSSPNEVQANGMAAYFVTLTMCLGPWCGKIYLLDILSPSNGMAEYYLCDSFFWRSDIYKSSMEERRKLQIPCLELKLPRIVIFTKLNLYINFFFNMKYCSHHLLGSVFSGDGAHSLEVTKKVIMSF</sequence>
<dbReference type="Gramene" id="PRQ35604">
    <property type="protein sequence ID" value="PRQ35604"/>
    <property type="gene ID" value="RchiOBHm_Chr5g0081791"/>
</dbReference>
<reference evidence="1 2" key="1">
    <citation type="journal article" date="2018" name="Nat. Genet.">
        <title>The Rosa genome provides new insights in the design of modern roses.</title>
        <authorList>
            <person name="Bendahmane M."/>
        </authorList>
    </citation>
    <scope>NUCLEOTIDE SEQUENCE [LARGE SCALE GENOMIC DNA]</scope>
    <source>
        <strain evidence="2">cv. Old Blush</strain>
    </source>
</reference>
<organism evidence="1 2">
    <name type="scientific">Rosa chinensis</name>
    <name type="common">China rose</name>
    <dbReference type="NCBI Taxonomy" id="74649"/>
    <lineage>
        <taxon>Eukaryota</taxon>
        <taxon>Viridiplantae</taxon>
        <taxon>Streptophyta</taxon>
        <taxon>Embryophyta</taxon>
        <taxon>Tracheophyta</taxon>
        <taxon>Spermatophyta</taxon>
        <taxon>Magnoliopsida</taxon>
        <taxon>eudicotyledons</taxon>
        <taxon>Gunneridae</taxon>
        <taxon>Pentapetalae</taxon>
        <taxon>rosids</taxon>
        <taxon>fabids</taxon>
        <taxon>Rosales</taxon>
        <taxon>Rosaceae</taxon>
        <taxon>Rosoideae</taxon>
        <taxon>Rosoideae incertae sedis</taxon>
        <taxon>Rosa</taxon>
    </lineage>
</organism>
<evidence type="ECO:0000313" key="1">
    <source>
        <dbReference type="EMBL" id="PRQ35604.1"/>
    </source>
</evidence>
<accession>A0A2P6QN44</accession>
<dbReference type="Proteomes" id="UP000238479">
    <property type="component" value="Chromosome 5"/>
</dbReference>
<gene>
    <name evidence="1" type="ORF">RchiOBHm_Chr5g0081791</name>
</gene>
<proteinExistence type="predicted"/>
<keyword evidence="2" id="KW-1185">Reference proteome</keyword>
<protein>
    <submittedName>
        <fullName evidence="1">Uncharacterized protein</fullName>
    </submittedName>
</protein>
<evidence type="ECO:0000313" key="2">
    <source>
        <dbReference type="Proteomes" id="UP000238479"/>
    </source>
</evidence>
<comment type="caution">
    <text evidence="1">The sequence shown here is derived from an EMBL/GenBank/DDBJ whole genome shotgun (WGS) entry which is preliminary data.</text>
</comment>
<dbReference type="AlphaFoldDB" id="A0A2P6QN44"/>
<name>A0A2P6QN44_ROSCH</name>
<dbReference type="EMBL" id="PDCK01000043">
    <property type="protein sequence ID" value="PRQ35604.1"/>
    <property type="molecule type" value="Genomic_DNA"/>
</dbReference>